<dbReference type="AlphaFoldDB" id="A0A3S2YNJ4"/>
<comment type="caution">
    <text evidence="2">The sequence shown here is derived from an EMBL/GenBank/DDBJ whole genome shotgun (WGS) entry which is preliminary data.</text>
</comment>
<dbReference type="EMBL" id="RZYA01000034">
    <property type="protein sequence ID" value="RVU15267.1"/>
    <property type="molecule type" value="Genomic_DNA"/>
</dbReference>
<proteinExistence type="predicted"/>
<sequence>MAAAADSGGGTPDWDYAPSSRPAAGPESLALANSSRPVSGKNQKAGPPGVKDSAGVWQVNRTNVTLSNTVTDADGDKADLTFQVYTTNADGTPKAQVQLTDPDTGQPAPYGVLVSNFVTSGGTASVTLRYGDLKTNTNYVFRTSAFDGTLYETDWSSWAKFHTRGRAVSITLPEPNKDAPTVNQDDYQQPQEIAQPAMATVDPTQPPTGRSAEDGWNCGKLNKKTEIQPCSRLVPDASKSTRDALIKGANADLPHLVDWCANLLDSHIKRYEACIGSFTYEYEGIVFKDGQPTGEILNASWAVGQEVKLAGISATFTQQLILVPVAIDAKFGSVTLNVEFDCLLADRCSNGPQSWDGALEWSGADPFSHTAIGKIDHTWNAVNNADRLDLSTKITAYSPVANPAATRWQADGAQIRCDKISSATPGCTFYKYIPTWVMNFDKTPPAVAHAWLIQAKLPTHPGSKTANKPLFYLPAASKNAPGRDPDANRKVICPDGWAATYGNPDATTVPEISSTDKASCDEFAYASTYNSGGMPASMGGMNEVDTGNDCVQTYATRVSQGNWHLYDDVREPAPTWTEVCGRSAMSGWINSTSMGGAFSSGFSTKYRMLDKDPYWVDFPQFAHCDASKVTVACTVPKP</sequence>
<organism evidence="2 3">
    <name type="scientific">Streptomyces antnestii</name>
    <dbReference type="NCBI Taxonomy" id="2494256"/>
    <lineage>
        <taxon>Bacteria</taxon>
        <taxon>Bacillati</taxon>
        <taxon>Actinomycetota</taxon>
        <taxon>Actinomycetes</taxon>
        <taxon>Kitasatosporales</taxon>
        <taxon>Streptomycetaceae</taxon>
        <taxon>Streptomyces</taxon>
    </lineage>
</organism>
<name>A0A3S2YNJ4_9ACTN</name>
<keyword evidence="3" id="KW-1185">Reference proteome</keyword>
<feature type="region of interest" description="Disordered" evidence="1">
    <location>
        <begin position="1"/>
        <end position="54"/>
    </location>
</feature>
<reference evidence="2 3" key="1">
    <citation type="submission" date="2019-01" db="EMBL/GenBank/DDBJ databases">
        <title>Genome sequences of Streptomyces and Rhizobium isolates collected from root and soil.</title>
        <authorList>
            <person name="Chhettri S."/>
            <person name="Sevigny J.L."/>
            <person name="Sen A."/>
            <person name="Ennis N."/>
            <person name="Tisa L."/>
        </authorList>
    </citation>
    <scope>NUCLEOTIDE SEQUENCE [LARGE SCALE GENOMIC DNA]</scope>
    <source>
        <strain evidence="2 3">San01</strain>
    </source>
</reference>
<protein>
    <submittedName>
        <fullName evidence="2">Uncharacterized protein</fullName>
    </submittedName>
</protein>
<gene>
    <name evidence="2" type="ORF">EOT10_39600</name>
</gene>
<evidence type="ECO:0000313" key="2">
    <source>
        <dbReference type="EMBL" id="RVU15267.1"/>
    </source>
</evidence>
<dbReference type="RefSeq" id="WP_127833225.1">
    <property type="nucleotide sequence ID" value="NZ_RZYA01000034.1"/>
</dbReference>
<dbReference type="Proteomes" id="UP000283128">
    <property type="component" value="Unassembled WGS sequence"/>
</dbReference>
<evidence type="ECO:0000256" key="1">
    <source>
        <dbReference type="SAM" id="MobiDB-lite"/>
    </source>
</evidence>
<feature type="compositionally biased region" description="Polar residues" evidence="1">
    <location>
        <begin position="31"/>
        <end position="42"/>
    </location>
</feature>
<evidence type="ECO:0000313" key="3">
    <source>
        <dbReference type="Proteomes" id="UP000283128"/>
    </source>
</evidence>
<dbReference type="OrthoDB" id="5994822at2"/>
<accession>A0A3S2YNJ4</accession>